<keyword evidence="3" id="KW-1185">Reference proteome</keyword>
<dbReference type="OrthoDB" id="2013972at2759"/>
<dbReference type="GO" id="GO:0008168">
    <property type="term" value="F:methyltransferase activity"/>
    <property type="evidence" value="ECO:0007669"/>
    <property type="project" value="UniProtKB-KW"/>
</dbReference>
<gene>
    <name evidence="2" type="ORF">UCRPA7_8824</name>
</gene>
<dbReference type="SUPFAM" id="SSF53335">
    <property type="entry name" value="S-adenosyl-L-methionine-dependent methyltransferases"/>
    <property type="match status" value="1"/>
</dbReference>
<dbReference type="HOGENOM" id="CLU_010595_1_2_1"/>
<keyword evidence="2" id="KW-0489">Methyltransferase</keyword>
<accession>R8B8L1</accession>
<evidence type="ECO:0000313" key="2">
    <source>
        <dbReference type="EMBL" id="EON95636.1"/>
    </source>
</evidence>
<dbReference type="GeneID" id="19329714"/>
<feature type="compositionally biased region" description="Low complexity" evidence="1">
    <location>
        <begin position="17"/>
        <end position="27"/>
    </location>
</feature>
<protein>
    <submittedName>
        <fullName evidence="2">Putative umta methyltransferase family protein</fullName>
    </submittedName>
</protein>
<dbReference type="eggNOG" id="ENOG502QSKG">
    <property type="taxonomic scope" value="Eukaryota"/>
</dbReference>
<dbReference type="RefSeq" id="XP_007919525.1">
    <property type="nucleotide sequence ID" value="XM_007921334.1"/>
</dbReference>
<feature type="region of interest" description="Disordered" evidence="1">
    <location>
        <begin position="1"/>
        <end position="62"/>
    </location>
</feature>
<dbReference type="InterPro" id="IPR029063">
    <property type="entry name" value="SAM-dependent_MTases_sf"/>
</dbReference>
<sequence length="321" mass="35638">MAEESAQGPAPEHRQGEAVGEVGVEAAESPRSAPQTQGTTIQGPVQVDDAVDDADDPGYAGSEGSASYLTSLGSSVLHYKTAAVTMHFEKAHTSWTGWTWDITYIACCSEENSILPQSKKVLTEFSTWAPAPVSGQWTLQKWTHRKPFDYIHARELGGCISNDEKLFRQAFEHLAQGGYFELQATRPGRFLSDDGTAELATDAQFWMTTICEGAGRFGKPLDNAHEWVEKLRSVGFVDVQEEIRKVPIGSWPKDPTLKEIGKVQAFQESQLIESYTPGIFSRVLGWGETEIQVLISKVKRDLKNPAFHLYLPVYFVWGRKP</sequence>
<reference evidence="3" key="1">
    <citation type="journal article" date="2013" name="Genome Announc.">
        <title>Draft genome sequence of the ascomycete Phaeoacremonium aleophilum strain UCR-PA7, a causal agent of the esca disease complex in grapevines.</title>
        <authorList>
            <person name="Blanco-Ulate B."/>
            <person name="Rolshausen P."/>
            <person name="Cantu D."/>
        </authorList>
    </citation>
    <scope>NUCLEOTIDE SEQUENCE [LARGE SCALE GENOMIC DNA]</scope>
    <source>
        <strain evidence="3">UCR-PA7</strain>
    </source>
</reference>
<dbReference type="KEGG" id="tmn:UCRPA7_8824"/>
<name>R8B8L1_PHAM7</name>
<feature type="compositionally biased region" description="Polar residues" evidence="1">
    <location>
        <begin position="32"/>
        <end position="43"/>
    </location>
</feature>
<dbReference type="Gene3D" id="3.40.50.150">
    <property type="entry name" value="Vaccinia Virus protein VP39"/>
    <property type="match status" value="1"/>
</dbReference>
<keyword evidence="2" id="KW-0808">Transferase</keyword>
<evidence type="ECO:0000256" key="1">
    <source>
        <dbReference type="SAM" id="MobiDB-lite"/>
    </source>
</evidence>
<dbReference type="GO" id="GO:0032259">
    <property type="term" value="P:methylation"/>
    <property type="evidence" value="ECO:0007669"/>
    <property type="project" value="UniProtKB-KW"/>
</dbReference>
<dbReference type="AlphaFoldDB" id="R8B8L1"/>
<organism evidence="2 3">
    <name type="scientific">Phaeoacremonium minimum (strain UCR-PA7)</name>
    <name type="common">Esca disease fungus</name>
    <name type="synonym">Togninia minima</name>
    <dbReference type="NCBI Taxonomy" id="1286976"/>
    <lineage>
        <taxon>Eukaryota</taxon>
        <taxon>Fungi</taxon>
        <taxon>Dikarya</taxon>
        <taxon>Ascomycota</taxon>
        <taxon>Pezizomycotina</taxon>
        <taxon>Sordariomycetes</taxon>
        <taxon>Sordariomycetidae</taxon>
        <taxon>Togniniales</taxon>
        <taxon>Togniniaceae</taxon>
        <taxon>Phaeoacremonium</taxon>
    </lineage>
</organism>
<proteinExistence type="predicted"/>
<dbReference type="EMBL" id="KB933378">
    <property type="protein sequence ID" value="EON95636.1"/>
    <property type="molecule type" value="Genomic_DNA"/>
</dbReference>
<dbReference type="Proteomes" id="UP000014074">
    <property type="component" value="Unassembled WGS sequence"/>
</dbReference>
<evidence type="ECO:0000313" key="3">
    <source>
        <dbReference type="Proteomes" id="UP000014074"/>
    </source>
</evidence>